<organism evidence="2 3">
    <name type="scientific">Sinosporangium siamense</name>
    <dbReference type="NCBI Taxonomy" id="1367973"/>
    <lineage>
        <taxon>Bacteria</taxon>
        <taxon>Bacillati</taxon>
        <taxon>Actinomycetota</taxon>
        <taxon>Actinomycetes</taxon>
        <taxon>Streptosporangiales</taxon>
        <taxon>Streptosporangiaceae</taxon>
        <taxon>Sinosporangium</taxon>
    </lineage>
</organism>
<dbReference type="InterPro" id="IPR036388">
    <property type="entry name" value="WH-like_DNA-bd_sf"/>
</dbReference>
<dbReference type="SUPFAM" id="SSF46894">
    <property type="entry name" value="C-terminal effector domain of the bipartite response regulators"/>
    <property type="match status" value="1"/>
</dbReference>
<accession>A0A919RP82</accession>
<dbReference type="InterPro" id="IPR016032">
    <property type="entry name" value="Sig_transdc_resp-reg_C-effctor"/>
</dbReference>
<sequence>MGTAAGCQDPGDLGDGFGTGFDVAHGGAGVLVAGLAHDELQRDFGFAEVGGGAVVQLVQVISAGTAKTHVANVQRKLGVRNRVGIAAWAWEHGHA</sequence>
<evidence type="ECO:0000259" key="1">
    <source>
        <dbReference type="Pfam" id="PF00196"/>
    </source>
</evidence>
<dbReference type="Gene3D" id="1.10.10.10">
    <property type="entry name" value="Winged helix-like DNA-binding domain superfamily/Winged helix DNA-binding domain"/>
    <property type="match status" value="1"/>
</dbReference>
<feature type="domain" description="HTH luxR-type" evidence="1">
    <location>
        <begin position="61"/>
        <end position="89"/>
    </location>
</feature>
<dbReference type="EMBL" id="BOOW01000045">
    <property type="protein sequence ID" value="GII96500.1"/>
    <property type="molecule type" value="Genomic_DNA"/>
</dbReference>
<comment type="caution">
    <text evidence="2">The sequence shown here is derived from an EMBL/GenBank/DDBJ whole genome shotgun (WGS) entry which is preliminary data.</text>
</comment>
<name>A0A919RP82_9ACTN</name>
<dbReference type="GO" id="GO:0003677">
    <property type="term" value="F:DNA binding"/>
    <property type="evidence" value="ECO:0007669"/>
    <property type="project" value="InterPro"/>
</dbReference>
<dbReference type="InterPro" id="IPR000792">
    <property type="entry name" value="Tscrpt_reg_LuxR_C"/>
</dbReference>
<dbReference type="Pfam" id="PF00196">
    <property type="entry name" value="GerE"/>
    <property type="match status" value="1"/>
</dbReference>
<evidence type="ECO:0000313" key="3">
    <source>
        <dbReference type="Proteomes" id="UP000606172"/>
    </source>
</evidence>
<keyword evidence="3" id="KW-1185">Reference proteome</keyword>
<dbReference type="GO" id="GO:0006355">
    <property type="term" value="P:regulation of DNA-templated transcription"/>
    <property type="evidence" value="ECO:0007669"/>
    <property type="project" value="InterPro"/>
</dbReference>
<reference evidence="2" key="1">
    <citation type="submission" date="2021-01" db="EMBL/GenBank/DDBJ databases">
        <title>Whole genome shotgun sequence of Sinosporangium siamense NBRC 109515.</title>
        <authorList>
            <person name="Komaki H."/>
            <person name="Tamura T."/>
        </authorList>
    </citation>
    <scope>NUCLEOTIDE SEQUENCE</scope>
    <source>
        <strain evidence="2">NBRC 109515</strain>
    </source>
</reference>
<protein>
    <recommendedName>
        <fullName evidence="1">HTH luxR-type domain-containing protein</fullName>
    </recommendedName>
</protein>
<gene>
    <name evidence="2" type="ORF">Ssi02_67310</name>
</gene>
<dbReference type="AlphaFoldDB" id="A0A919RP82"/>
<proteinExistence type="predicted"/>
<evidence type="ECO:0000313" key="2">
    <source>
        <dbReference type="EMBL" id="GII96500.1"/>
    </source>
</evidence>
<dbReference type="Proteomes" id="UP000606172">
    <property type="component" value="Unassembled WGS sequence"/>
</dbReference>